<gene>
    <name evidence="7" type="ORF">BCR39DRAFT_538309</name>
</gene>
<accession>A0A1Y2AXJ8</accession>
<feature type="region of interest" description="Disordered" evidence="5">
    <location>
        <begin position="517"/>
        <end position="622"/>
    </location>
</feature>
<feature type="domain" description="Prolyl 4-hydroxylase alpha subunit" evidence="6">
    <location>
        <begin position="49"/>
        <end position="280"/>
    </location>
</feature>
<dbReference type="InterPro" id="IPR043044">
    <property type="entry name" value="TPA1/Ofd1_C"/>
</dbReference>
<evidence type="ECO:0000256" key="2">
    <source>
        <dbReference type="ARBA" id="ARBA00022896"/>
    </source>
</evidence>
<dbReference type="Gene3D" id="2.60.120.620">
    <property type="entry name" value="q2cbj1_9rhob like domain"/>
    <property type="match status" value="1"/>
</dbReference>
<dbReference type="STRING" id="71784.A0A1Y2AXJ8"/>
<dbReference type="EMBL" id="MCFC01000039">
    <property type="protein sequence ID" value="ORY27313.1"/>
    <property type="molecule type" value="Genomic_DNA"/>
</dbReference>
<dbReference type="InterPro" id="IPR039558">
    <property type="entry name" value="TPA1/OFD1_N"/>
</dbReference>
<comment type="caution">
    <text evidence="7">The sequence shown here is derived from an EMBL/GenBank/DDBJ whole genome shotgun (WGS) entry which is preliminary data.</text>
</comment>
<dbReference type="PANTHER" id="PTHR12117">
    <property type="entry name" value="HISTONE ACETYLTRANSFERASE COMPLEX"/>
    <property type="match status" value="1"/>
</dbReference>
<feature type="compositionally biased region" description="Basic and acidic residues" evidence="5">
    <location>
        <begin position="535"/>
        <end position="547"/>
    </location>
</feature>
<evidence type="ECO:0000256" key="5">
    <source>
        <dbReference type="SAM" id="MobiDB-lite"/>
    </source>
</evidence>
<comment type="cofactor">
    <cofactor evidence="1">
        <name>L-ascorbate</name>
        <dbReference type="ChEBI" id="CHEBI:38290"/>
    </cofactor>
</comment>
<keyword evidence="2" id="KW-0847">Vitamin C</keyword>
<feature type="region of interest" description="Disordered" evidence="5">
    <location>
        <begin position="380"/>
        <end position="403"/>
    </location>
</feature>
<dbReference type="GO" id="GO:0031543">
    <property type="term" value="F:peptidyl-proline dioxygenase activity"/>
    <property type="evidence" value="ECO:0007669"/>
    <property type="project" value="TreeGrafter"/>
</dbReference>
<feature type="region of interest" description="Disordered" evidence="5">
    <location>
        <begin position="1"/>
        <end position="24"/>
    </location>
</feature>
<keyword evidence="3" id="KW-0223">Dioxygenase</keyword>
<evidence type="ECO:0000256" key="3">
    <source>
        <dbReference type="ARBA" id="ARBA00022964"/>
    </source>
</evidence>
<feature type="compositionally biased region" description="Acidic residues" evidence="5">
    <location>
        <begin position="609"/>
        <end position="621"/>
    </location>
</feature>
<evidence type="ECO:0000256" key="1">
    <source>
        <dbReference type="ARBA" id="ARBA00001961"/>
    </source>
</evidence>
<feature type="compositionally biased region" description="Polar residues" evidence="5">
    <location>
        <begin position="583"/>
        <end position="594"/>
    </location>
</feature>
<dbReference type="Pfam" id="PF13661">
    <property type="entry name" value="2OG-FeII_Oxy_4"/>
    <property type="match status" value="1"/>
</dbReference>
<evidence type="ECO:0000256" key="4">
    <source>
        <dbReference type="ARBA" id="ARBA00023002"/>
    </source>
</evidence>
<dbReference type="InterPro" id="IPR006620">
    <property type="entry name" value="Pro_4_hyd_alph"/>
</dbReference>
<sequence>MARGRESSPSNTRDPKRARIDTSTSKYITLPTGDELSAHREQYAQAVPYKYAAIGGLLSDELLEGVVEESRTYGPRGEEGSLPGWGWEQKETDIYKIQQTPDLSSLDPEHLPDETLASLPQLTKLKDALYSQEFRDFVRQVTGCGPLSGKKTDGSVGLYTEGSHLLLHDDSISTRLISYILYLPNSPADAPSTSSASLTPSANGSFLKGWDPAWGGSLELYPVESGEDVGVPGVKRSGKVDVKWGQLVFFEVRPGRSYHSVEEVIVGDGRQRLGVSGWFHRPMEGEQGYEAIDAEKVKQDLSSLAQITSAPTIPFIPYSADPPVGLTPSHISFLAPYLAPSYLTPATLEKLSGQFVEASEIVLHNFLHPDLAAKLKAETESADRRDYPDGSILPAQETGEGDGWVISGPTSKHRYLSLQSATTSTPTIESILNTLLPSEAFRAWLSVVSSLAPTARRTEARRFRRGLDYTLAAGEERSGEARLDVWLGATWWADVQPGTDEDDALADHGGWEAYIAAPDESEDPAVFQSALAKKGSKEEDEPKRNGADEEITDVPVNGAPSASNNSHAEENKEAPVNGKSDPSKTNGPSISLNGTELEFDPDQFSPSDFDSDSEDGDEDDGPLLMQAVSYNKLLLVLRDPGVMRFVKYLSAGAEGSRWDVGGEWAVGIMEAEEDDDE</sequence>
<dbReference type="PANTHER" id="PTHR12117:SF0">
    <property type="entry name" value="PROLYL 3-HYDROXYLASE OGFOD1"/>
    <property type="match status" value="1"/>
</dbReference>
<protein>
    <submittedName>
        <fullName evidence="7">Putative nucleus protein</fullName>
    </submittedName>
</protein>
<evidence type="ECO:0000313" key="8">
    <source>
        <dbReference type="Proteomes" id="UP000193986"/>
    </source>
</evidence>
<organism evidence="7 8">
    <name type="scientific">Naematelia encephala</name>
    <dbReference type="NCBI Taxonomy" id="71784"/>
    <lineage>
        <taxon>Eukaryota</taxon>
        <taxon>Fungi</taxon>
        <taxon>Dikarya</taxon>
        <taxon>Basidiomycota</taxon>
        <taxon>Agaricomycotina</taxon>
        <taxon>Tremellomycetes</taxon>
        <taxon>Tremellales</taxon>
        <taxon>Naemateliaceae</taxon>
        <taxon>Naematelia</taxon>
    </lineage>
</organism>
<dbReference type="AlphaFoldDB" id="A0A1Y2AXJ8"/>
<name>A0A1Y2AXJ8_9TREE</name>
<dbReference type="InParanoid" id="A0A1Y2AXJ8"/>
<dbReference type="GO" id="GO:0006449">
    <property type="term" value="P:regulation of translational termination"/>
    <property type="evidence" value="ECO:0007669"/>
    <property type="project" value="TreeGrafter"/>
</dbReference>
<keyword evidence="4" id="KW-0560">Oxidoreductase</keyword>
<dbReference type="GO" id="GO:0005506">
    <property type="term" value="F:iron ion binding"/>
    <property type="evidence" value="ECO:0007669"/>
    <property type="project" value="InterPro"/>
</dbReference>
<dbReference type="Proteomes" id="UP000193986">
    <property type="component" value="Unassembled WGS sequence"/>
</dbReference>
<dbReference type="SMART" id="SM00702">
    <property type="entry name" value="P4Hc"/>
    <property type="match status" value="1"/>
</dbReference>
<dbReference type="Pfam" id="PF10637">
    <property type="entry name" value="Ofd1_CTDD"/>
    <property type="match status" value="2"/>
</dbReference>
<dbReference type="FunCoup" id="A0A1Y2AXJ8">
    <property type="interactions" value="343"/>
</dbReference>
<dbReference type="GO" id="GO:0031418">
    <property type="term" value="F:L-ascorbic acid binding"/>
    <property type="evidence" value="ECO:0007669"/>
    <property type="project" value="UniProtKB-KW"/>
</dbReference>
<reference evidence="7 8" key="1">
    <citation type="submission" date="2016-07" db="EMBL/GenBank/DDBJ databases">
        <title>Pervasive Adenine N6-methylation of Active Genes in Fungi.</title>
        <authorList>
            <consortium name="DOE Joint Genome Institute"/>
            <person name="Mondo S.J."/>
            <person name="Dannebaum R.O."/>
            <person name="Kuo R.C."/>
            <person name="Labutti K."/>
            <person name="Haridas S."/>
            <person name="Kuo A."/>
            <person name="Salamov A."/>
            <person name="Ahrendt S.R."/>
            <person name="Lipzen A."/>
            <person name="Sullivan W."/>
            <person name="Andreopoulos W.B."/>
            <person name="Clum A."/>
            <person name="Lindquist E."/>
            <person name="Daum C."/>
            <person name="Ramamoorthy G.K."/>
            <person name="Gryganskyi A."/>
            <person name="Culley D."/>
            <person name="Magnuson J.K."/>
            <person name="James T.Y."/>
            <person name="O'Malley M.A."/>
            <person name="Stajich J.E."/>
            <person name="Spatafora J.W."/>
            <person name="Visel A."/>
            <person name="Grigoriev I.V."/>
        </authorList>
    </citation>
    <scope>NUCLEOTIDE SEQUENCE [LARGE SCALE GENOMIC DNA]</scope>
    <source>
        <strain evidence="7 8">68-887.2</strain>
    </source>
</reference>
<dbReference type="Gene3D" id="3.60.130.20">
    <property type="entry name" value="Oxoglutarate/iron-dependent oxygenase, C-terminal degradation domain"/>
    <property type="match status" value="1"/>
</dbReference>
<proteinExistence type="predicted"/>
<evidence type="ECO:0000313" key="7">
    <source>
        <dbReference type="EMBL" id="ORY27313.1"/>
    </source>
</evidence>
<dbReference type="InterPro" id="IPR019601">
    <property type="entry name" value="Oxoglutarate/Fe-dep_Oase_C"/>
</dbReference>
<evidence type="ECO:0000259" key="6">
    <source>
        <dbReference type="SMART" id="SM00702"/>
    </source>
</evidence>
<dbReference type="OrthoDB" id="430522at2759"/>
<dbReference type="InterPro" id="IPR051842">
    <property type="entry name" value="uS12_prolyl_hydroxylase"/>
</dbReference>
<dbReference type="GO" id="GO:0005737">
    <property type="term" value="C:cytoplasm"/>
    <property type="evidence" value="ECO:0007669"/>
    <property type="project" value="TreeGrafter"/>
</dbReference>
<keyword evidence="8" id="KW-1185">Reference proteome</keyword>